<dbReference type="EMBL" id="JBHFEH010000007">
    <property type="protein sequence ID" value="KAL2056543.1"/>
    <property type="molecule type" value="Genomic_DNA"/>
</dbReference>
<protein>
    <submittedName>
        <fullName evidence="1">Uncharacterized protein</fullName>
    </submittedName>
</protein>
<evidence type="ECO:0000313" key="1">
    <source>
        <dbReference type="EMBL" id="KAL2056543.1"/>
    </source>
</evidence>
<organism evidence="1 2">
    <name type="scientific">Lepraria finkii</name>
    <dbReference type="NCBI Taxonomy" id="1340010"/>
    <lineage>
        <taxon>Eukaryota</taxon>
        <taxon>Fungi</taxon>
        <taxon>Dikarya</taxon>
        <taxon>Ascomycota</taxon>
        <taxon>Pezizomycotina</taxon>
        <taxon>Lecanoromycetes</taxon>
        <taxon>OSLEUM clade</taxon>
        <taxon>Lecanoromycetidae</taxon>
        <taxon>Lecanorales</taxon>
        <taxon>Lecanorineae</taxon>
        <taxon>Stereocaulaceae</taxon>
        <taxon>Lepraria</taxon>
    </lineage>
</organism>
<gene>
    <name evidence="1" type="ORF">ABVK25_002937</name>
</gene>
<reference evidence="1 2" key="1">
    <citation type="submission" date="2024-09" db="EMBL/GenBank/DDBJ databases">
        <title>Rethinking Asexuality: The Enigmatic Case of Functional Sexual Genes in Lepraria (Stereocaulaceae).</title>
        <authorList>
            <person name="Doellman M."/>
            <person name="Sun Y."/>
            <person name="Barcenas-Pena A."/>
            <person name="Lumbsch H.T."/>
            <person name="Grewe F."/>
        </authorList>
    </citation>
    <scope>NUCLEOTIDE SEQUENCE [LARGE SCALE GENOMIC DNA]</scope>
    <source>
        <strain evidence="1 2">Grewe 0041</strain>
    </source>
</reference>
<accession>A0ABR4BKR1</accession>
<keyword evidence="2" id="KW-1185">Reference proteome</keyword>
<sequence length="112" mass="12011">MAVDTDSQELAIAVVTAANGCLPGQWLGADYVGGQGLMHPTDPGLVSHRYSEDEVKGDASCQFSFRANSLAPRNPTKGLAFQEVEQHMALGCLQIAGRHFNAGYRAIFETTK</sequence>
<name>A0ABR4BKR1_9LECA</name>
<dbReference type="Proteomes" id="UP001590951">
    <property type="component" value="Unassembled WGS sequence"/>
</dbReference>
<proteinExistence type="predicted"/>
<evidence type="ECO:0000313" key="2">
    <source>
        <dbReference type="Proteomes" id="UP001590951"/>
    </source>
</evidence>
<comment type="caution">
    <text evidence="1">The sequence shown here is derived from an EMBL/GenBank/DDBJ whole genome shotgun (WGS) entry which is preliminary data.</text>
</comment>